<dbReference type="InterPro" id="IPR003690">
    <property type="entry name" value="MTERF"/>
</dbReference>
<evidence type="ECO:0000256" key="3">
    <source>
        <dbReference type="ARBA" id="ARBA00022946"/>
    </source>
</evidence>
<evidence type="ECO:0000313" key="5">
    <source>
        <dbReference type="Proteomes" id="UP000283530"/>
    </source>
</evidence>
<evidence type="ECO:0000313" key="4">
    <source>
        <dbReference type="EMBL" id="RWR78847.1"/>
    </source>
</evidence>
<dbReference type="InterPro" id="IPR038538">
    <property type="entry name" value="MTERF_sf"/>
</dbReference>
<dbReference type="Pfam" id="PF02536">
    <property type="entry name" value="mTERF"/>
    <property type="match status" value="1"/>
</dbReference>
<comment type="caution">
    <text evidence="4">The sequence shown here is derived from an EMBL/GenBank/DDBJ whole genome shotgun (WGS) entry which is preliminary data.</text>
</comment>
<keyword evidence="5" id="KW-1185">Reference proteome</keyword>
<keyword evidence="2" id="KW-0804">Transcription</keyword>
<dbReference type="EMBL" id="QPKB01000003">
    <property type="protein sequence ID" value="RWR78847.1"/>
    <property type="molecule type" value="Genomic_DNA"/>
</dbReference>
<keyword evidence="3" id="KW-0809">Transit peptide</keyword>
<comment type="similarity">
    <text evidence="1">Belongs to the mTERF family.</text>
</comment>
<keyword evidence="2" id="KW-0806">Transcription termination</keyword>
<dbReference type="AlphaFoldDB" id="A0A443NJZ7"/>
<dbReference type="GO" id="GO:0006353">
    <property type="term" value="P:DNA-templated transcription termination"/>
    <property type="evidence" value="ECO:0007669"/>
    <property type="project" value="UniProtKB-KW"/>
</dbReference>
<keyword evidence="2" id="KW-0805">Transcription regulation</keyword>
<organism evidence="4 5">
    <name type="scientific">Cinnamomum micranthum f. kanehirae</name>
    <dbReference type="NCBI Taxonomy" id="337451"/>
    <lineage>
        <taxon>Eukaryota</taxon>
        <taxon>Viridiplantae</taxon>
        <taxon>Streptophyta</taxon>
        <taxon>Embryophyta</taxon>
        <taxon>Tracheophyta</taxon>
        <taxon>Spermatophyta</taxon>
        <taxon>Magnoliopsida</taxon>
        <taxon>Magnoliidae</taxon>
        <taxon>Laurales</taxon>
        <taxon>Lauraceae</taxon>
        <taxon>Cinnamomum</taxon>
    </lineage>
</organism>
<protein>
    <submittedName>
        <fullName evidence="4">Mitochodrial transcription termination factor-related</fullName>
    </submittedName>
</protein>
<accession>A0A443NJZ7</accession>
<gene>
    <name evidence="4" type="ORF">CKAN_00739900</name>
</gene>
<proteinExistence type="inferred from homology"/>
<sequence length="161" mass="18136">MSTLYSVNKVGADDVPNRWDEKTGSTANSSLSFIWWANSNEKAPSHVYLPDEQPWQFQTKFSRVLASTKPQLLLRKINVLKRYGISGTDLTKFISSNPSLFQAGDTETIPSFDFLRSLVKTDENIVTIVRRASRIHQSNLEKTIGPNIAIIRSHGDLIQTL</sequence>
<dbReference type="OrthoDB" id="637682at2759"/>
<name>A0A443NJZ7_9MAGN</name>
<dbReference type="PANTHER" id="PTHR13068">
    <property type="entry name" value="CGI-12 PROTEIN-RELATED"/>
    <property type="match status" value="1"/>
</dbReference>
<dbReference type="GO" id="GO:0003676">
    <property type="term" value="F:nucleic acid binding"/>
    <property type="evidence" value="ECO:0007669"/>
    <property type="project" value="InterPro"/>
</dbReference>
<dbReference type="PANTHER" id="PTHR13068:SF236">
    <property type="entry name" value="OS02G0749800 PROTEIN"/>
    <property type="match status" value="1"/>
</dbReference>
<dbReference type="Gene3D" id="1.25.70.10">
    <property type="entry name" value="Transcription termination factor 3, mitochondrial"/>
    <property type="match status" value="1"/>
</dbReference>
<reference evidence="4 5" key="1">
    <citation type="journal article" date="2019" name="Nat. Plants">
        <title>Stout camphor tree genome fills gaps in understanding of flowering plant genome evolution.</title>
        <authorList>
            <person name="Chaw S.M."/>
            <person name="Liu Y.C."/>
            <person name="Wu Y.W."/>
            <person name="Wang H.Y."/>
            <person name="Lin C.I."/>
            <person name="Wu C.S."/>
            <person name="Ke H.M."/>
            <person name="Chang L.Y."/>
            <person name="Hsu C.Y."/>
            <person name="Yang H.T."/>
            <person name="Sudianto E."/>
            <person name="Hsu M.H."/>
            <person name="Wu K.P."/>
            <person name="Wang L.N."/>
            <person name="Leebens-Mack J.H."/>
            <person name="Tsai I.J."/>
        </authorList>
    </citation>
    <scope>NUCLEOTIDE SEQUENCE [LARGE SCALE GENOMIC DNA]</scope>
    <source>
        <strain evidence="5">cv. Chaw 1501</strain>
        <tissue evidence="4">Young leaves</tissue>
    </source>
</reference>
<evidence type="ECO:0000256" key="1">
    <source>
        <dbReference type="ARBA" id="ARBA00007692"/>
    </source>
</evidence>
<dbReference type="Proteomes" id="UP000283530">
    <property type="component" value="Unassembled WGS sequence"/>
</dbReference>
<evidence type="ECO:0000256" key="2">
    <source>
        <dbReference type="ARBA" id="ARBA00022472"/>
    </source>
</evidence>